<dbReference type="AlphaFoldDB" id="A0A927GIN7"/>
<dbReference type="SUPFAM" id="SSF54909">
    <property type="entry name" value="Dimeric alpha+beta barrel"/>
    <property type="match status" value="1"/>
</dbReference>
<organism evidence="2 3">
    <name type="scientific">Hymenobacter montanus</name>
    <dbReference type="NCBI Taxonomy" id="2771359"/>
    <lineage>
        <taxon>Bacteria</taxon>
        <taxon>Pseudomonadati</taxon>
        <taxon>Bacteroidota</taxon>
        <taxon>Cytophagia</taxon>
        <taxon>Cytophagales</taxon>
        <taxon>Hymenobacteraceae</taxon>
        <taxon>Hymenobacter</taxon>
    </lineage>
</organism>
<evidence type="ECO:0000313" key="2">
    <source>
        <dbReference type="EMBL" id="MBD2767607.1"/>
    </source>
</evidence>
<dbReference type="InterPro" id="IPR011008">
    <property type="entry name" value="Dimeric_a/b-barrel"/>
</dbReference>
<dbReference type="GO" id="GO:0004497">
    <property type="term" value="F:monooxygenase activity"/>
    <property type="evidence" value="ECO:0007669"/>
    <property type="project" value="UniProtKB-KW"/>
</dbReference>
<dbReference type="Pfam" id="PF03992">
    <property type="entry name" value="ABM"/>
    <property type="match status" value="1"/>
</dbReference>
<name>A0A927GIN7_9BACT</name>
<evidence type="ECO:0000313" key="3">
    <source>
        <dbReference type="Proteomes" id="UP000612233"/>
    </source>
</evidence>
<comment type="caution">
    <text evidence="2">The sequence shown here is derived from an EMBL/GenBank/DDBJ whole genome shotgun (WGS) entry which is preliminary data.</text>
</comment>
<reference evidence="2" key="1">
    <citation type="submission" date="2020-09" db="EMBL/GenBank/DDBJ databases">
        <authorList>
            <person name="Kim M.K."/>
        </authorList>
    </citation>
    <scope>NUCLEOTIDE SEQUENCE</scope>
    <source>
        <strain evidence="2">BT664</strain>
    </source>
</reference>
<dbReference type="RefSeq" id="WP_191004430.1">
    <property type="nucleotide sequence ID" value="NZ_JACXAD010000006.1"/>
</dbReference>
<sequence length="95" mass="10765">MLIRLVRMTFAPEHVPAFLALFHASENRIRQQPGCRHLELWQDADNPAIYCTYSHWDDAAALAAYRKSALFGEVWPATKRLFAAPPVAFSVNPVL</sequence>
<accession>A0A927GIN7</accession>
<dbReference type="PANTHER" id="PTHR33336:SF15">
    <property type="entry name" value="ABM DOMAIN-CONTAINING PROTEIN"/>
    <property type="match status" value="1"/>
</dbReference>
<gene>
    <name evidence="2" type="ORF">IC235_06850</name>
</gene>
<dbReference type="EMBL" id="JACXAD010000006">
    <property type="protein sequence ID" value="MBD2767607.1"/>
    <property type="molecule type" value="Genomic_DNA"/>
</dbReference>
<feature type="domain" description="ABM" evidence="1">
    <location>
        <begin position="2"/>
        <end position="92"/>
    </location>
</feature>
<dbReference type="Proteomes" id="UP000612233">
    <property type="component" value="Unassembled WGS sequence"/>
</dbReference>
<dbReference type="PANTHER" id="PTHR33336">
    <property type="entry name" value="QUINOL MONOOXYGENASE YGIN-RELATED"/>
    <property type="match status" value="1"/>
</dbReference>
<protein>
    <submittedName>
        <fullName evidence="2">Antibiotic biosynthesis monooxygenase</fullName>
    </submittedName>
</protein>
<proteinExistence type="predicted"/>
<dbReference type="Gene3D" id="3.30.70.100">
    <property type="match status" value="1"/>
</dbReference>
<dbReference type="InterPro" id="IPR007138">
    <property type="entry name" value="ABM_dom"/>
</dbReference>
<keyword evidence="2" id="KW-0560">Oxidoreductase</keyword>
<keyword evidence="3" id="KW-1185">Reference proteome</keyword>
<keyword evidence="2" id="KW-0503">Monooxygenase</keyword>
<dbReference type="InterPro" id="IPR050744">
    <property type="entry name" value="AI-2_Isomerase_LsrG"/>
</dbReference>
<evidence type="ECO:0000259" key="1">
    <source>
        <dbReference type="PROSITE" id="PS51725"/>
    </source>
</evidence>
<dbReference type="PROSITE" id="PS51725">
    <property type="entry name" value="ABM"/>
    <property type="match status" value="1"/>
</dbReference>